<comment type="caution">
    <text evidence="1">The sequence shown here is derived from an EMBL/GenBank/DDBJ whole genome shotgun (WGS) entry which is preliminary data.</text>
</comment>
<proteinExistence type="predicted"/>
<sequence length="111" mass="12907">MPDIPKRLKRLLREYAARAHEAELHQALVPLAEAFKRWERGELDSFELNDLIHRFHQGDSREVYVRYISRDHEPALAHAIATGLIDRTAMPGGLLDHLARLIELFEQTERS</sequence>
<dbReference type="AlphaFoldDB" id="A0A512NE22"/>
<dbReference type="RefSeq" id="WP_147151550.1">
    <property type="nucleotide sequence ID" value="NZ_BKAJ01000075.1"/>
</dbReference>
<evidence type="ECO:0000313" key="2">
    <source>
        <dbReference type="Proteomes" id="UP000321058"/>
    </source>
</evidence>
<keyword evidence="2" id="KW-1185">Reference proteome</keyword>
<reference evidence="1 2" key="1">
    <citation type="submission" date="2019-07" db="EMBL/GenBank/DDBJ databases">
        <title>Whole genome shotgun sequence of Reyranella soli NBRC 108950.</title>
        <authorList>
            <person name="Hosoyama A."/>
            <person name="Uohara A."/>
            <person name="Ohji S."/>
            <person name="Ichikawa N."/>
        </authorList>
    </citation>
    <scope>NUCLEOTIDE SEQUENCE [LARGE SCALE GENOMIC DNA]</scope>
    <source>
        <strain evidence="1 2">NBRC 108950</strain>
    </source>
</reference>
<protein>
    <submittedName>
        <fullName evidence="1">Uncharacterized protein</fullName>
    </submittedName>
</protein>
<dbReference type="EMBL" id="BKAJ01000075">
    <property type="protein sequence ID" value="GEP57174.1"/>
    <property type="molecule type" value="Genomic_DNA"/>
</dbReference>
<dbReference type="Proteomes" id="UP000321058">
    <property type="component" value="Unassembled WGS sequence"/>
</dbReference>
<organism evidence="1 2">
    <name type="scientific">Reyranella soli</name>
    <dbReference type="NCBI Taxonomy" id="1230389"/>
    <lineage>
        <taxon>Bacteria</taxon>
        <taxon>Pseudomonadati</taxon>
        <taxon>Pseudomonadota</taxon>
        <taxon>Alphaproteobacteria</taxon>
        <taxon>Hyphomicrobiales</taxon>
        <taxon>Reyranellaceae</taxon>
        <taxon>Reyranella</taxon>
    </lineage>
</organism>
<dbReference type="OrthoDB" id="2112538at2"/>
<evidence type="ECO:0000313" key="1">
    <source>
        <dbReference type="EMBL" id="GEP57174.1"/>
    </source>
</evidence>
<gene>
    <name evidence="1" type="ORF">RSO01_43400</name>
</gene>
<name>A0A512NE22_9HYPH</name>
<accession>A0A512NE22</accession>